<evidence type="ECO:0000259" key="2">
    <source>
        <dbReference type="Pfam" id="PF13298"/>
    </source>
</evidence>
<accession>A0A2T3Z7A6</accession>
<dbReference type="Pfam" id="PF13298">
    <property type="entry name" value="LigD_N"/>
    <property type="match status" value="1"/>
</dbReference>
<protein>
    <recommendedName>
        <fullName evidence="2">DNA ligase D 3'-phosphoesterase domain-containing protein</fullName>
    </recommendedName>
</protein>
<dbReference type="OrthoDB" id="2588098at2759"/>
<feature type="compositionally biased region" description="Polar residues" evidence="1">
    <location>
        <begin position="374"/>
        <end position="388"/>
    </location>
</feature>
<feature type="region of interest" description="Disordered" evidence="1">
    <location>
        <begin position="29"/>
        <end position="53"/>
    </location>
</feature>
<feature type="compositionally biased region" description="Basic residues" evidence="1">
    <location>
        <begin position="329"/>
        <end position="341"/>
    </location>
</feature>
<sequence>MASSRKRPLSPPVLIPNPFIKKRNLAWSLESPSSPHGPHSATLPSLLPTSSTSAPAITTATATDTASASTPPITGTNIATDTAVISTTVSPLTATVRPRPTAGTTAEIESGVVQISDHLAQFTSILSSHLRPTSALIPRLSIPAYSQLYQSCAGSPNGAHFVIHQHDHPVAGTHYDLRLQINETSSVSWAIMYGLPGDANSSRLNRNATETRIHSLWASFPLSSLPHNHLIETASLETGSLIIWDTGTYSVLPRRSKHAPPEDPSSPPGSPHSSSSSSSNKHAPTAQSLLHAAFQNRKIRLRLHGTKLPDPYVINIRLTKTEDAAGRSRSSRTPRSRRRGRTTQVRPVEPESTPSDSDDYDDDSDIHREEPTNDEPQGKTNNDSPSLNETRRKQEEEDAQVRLTNAYLGASNTIGSVYQRRWYLSLDRRACGFTEKKRHGGSMWELLPDTAPKHPSDSEAELESRRLSFPFYVRGPQFEQSVVTGRLGEEVLRDEGVTAFVPRKGWTPCRLLE</sequence>
<evidence type="ECO:0000313" key="3">
    <source>
        <dbReference type="EMBL" id="PTB40650.1"/>
    </source>
</evidence>
<evidence type="ECO:0000256" key="1">
    <source>
        <dbReference type="SAM" id="MobiDB-lite"/>
    </source>
</evidence>
<reference evidence="3 4" key="1">
    <citation type="submission" date="2016-07" db="EMBL/GenBank/DDBJ databases">
        <title>Multiple horizontal gene transfer events from other fungi enriched the ability of initially mycotrophic Trichoderma (Ascomycota) to feed on dead plant biomass.</title>
        <authorList>
            <consortium name="DOE Joint Genome Institute"/>
            <person name="Aerts A."/>
            <person name="Atanasova L."/>
            <person name="Chenthamara K."/>
            <person name="Zhang J."/>
            <person name="Grujic M."/>
            <person name="Henrissat B."/>
            <person name="Kuo A."/>
            <person name="Salamov A."/>
            <person name="Lipzen A."/>
            <person name="Labutti K."/>
            <person name="Barry K."/>
            <person name="Miao Y."/>
            <person name="Rahimi M.J."/>
            <person name="Shen Q."/>
            <person name="Grigoriev I.V."/>
            <person name="Kubicek C.P."/>
            <person name="Druzhinina I.S."/>
        </authorList>
    </citation>
    <scope>NUCLEOTIDE SEQUENCE [LARGE SCALE GENOMIC DNA]</scope>
    <source>
        <strain evidence="3 4">CBS 433.97</strain>
    </source>
</reference>
<dbReference type="PANTHER" id="PTHR39465:SF1">
    <property type="entry name" value="DNA LIGASE D 3'-PHOSPHOESTERASE DOMAIN-CONTAINING PROTEIN"/>
    <property type="match status" value="1"/>
</dbReference>
<dbReference type="AlphaFoldDB" id="A0A2T3Z7A6"/>
<feature type="domain" description="DNA ligase D 3'-phosphoesterase" evidence="2">
    <location>
        <begin position="164"/>
        <end position="314"/>
    </location>
</feature>
<dbReference type="EMBL" id="KZ679262">
    <property type="protein sequence ID" value="PTB40650.1"/>
    <property type="molecule type" value="Genomic_DNA"/>
</dbReference>
<gene>
    <name evidence="3" type="ORF">M441DRAFT_27209</name>
</gene>
<dbReference type="PANTHER" id="PTHR39465">
    <property type="entry name" value="DNA LIGASE D, 3'-PHOSPHOESTERASE DOMAIN"/>
    <property type="match status" value="1"/>
</dbReference>
<feature type="region of interest" description="Disordered" evidence="1">
    <location>
        <begin position="323"/>
        <end position="399"/>
    </location>
</feature>
<feature type="region of interest" description="Disordered" evidence="1">
    <location>
        <begin position="254"/>
        <end position="285"/>
    </location>
</feature>
<name>A0A2T3Z7A6_TRIA4</name>
<proteinExistence type="predicted"/>
<dbReference type="InterPro" id="IPR014144">
    <property type="entry name" value="LigD_PE_domain"/>
</dbReference>
<evidence type="ECO:0000313" key="4">
    <source>
        <dbReference type="Proteomes" id="UP000240493"/>
    </source>
</evidence>
<feature type="compositionally biased region" description="Low complexity" evidence="1">
    <location>
        <begin position="40"/>
        <end position="53"/>
    </location>
</feature>
<organism evidence="3 4">
    <name type="scientific">Trichoderma asperellum (strain ATCC 204424 / CBS 433.97 / NBRC 101777)</name>
    <dbReference type="NCBI Taxonomy" id="1042311"/>
    <lineage>
        <taxon>Eukaryota</taxon>
        <taxon>Fungi</taxon>
        <taxon>Dikarya</taxon>
        <taxon>Ascomycota</taxon>
        <taxon>Pezizomycotina</taxon>
        <taxon>Sordariomycetes</taxon>
        <taxon>Hypocreomycetidae</taxon>
        <taxon>Hypocreales</taxon>
        <taxon>Hypocreaceae</taxon>
        <taxon>Trichoderma</taxon>
    </lineage>
</organism>
<dbReference type="Proteomes" id="UP000240493">
    <property type="component" value="Unassembled WGS sequence"/>
</dbReference>
<keyword evidence="4" id="KW-1185">Reference proteome</keyword>